<dbReference type="Proteomes" id="UP000355283">
    <property type="component" value="Unassembled WGS sequence"/>
</dbReference>
<keyword evidence="3" id="KW-0238">DNA-binding</keyword>
<evidence type="ECO:0000313" key="9">
    <source>
        <dbReference type="Proteomes" id="UP000355283"/>
    </source>
</evidence>
<dbReference type="Pfam" id="PF00488">
    <property type="entry name" value="MutS_V"/>
    <property type="match status" value="1"/>
</dbReference>
<dbReference type="InterPro" id="IPR045076">
    <property type="entry name" value="MutS"/>
</dbReference>
<dbReference type="PANTHER" id="PTHR11361">
    <property type="entry name" value="DNA MISMATCH REPAIR PROTEIN MUTS FAMILY MEMBER"/>
    <property type="match status" value="1"/>
</dbReference>
<accession>A0A4D9D7G3</accession>
<evidence type="ECO:0000256" key="1">
    <source>
        <dbReference type="ARBA" id="ARBA00022741"/>
    </source>
</evidence>
<dbReference type="GO" id="GO:0140664">
    <property type="term" value="F:ATP-dependent DNA damage sensor activity"/>
    <property type="evidence" value="ECO:0007669"/>
    <property type="project" value="InterPro"/>
</dbReference>
<dbReference type="SUPFAM" id="SSF48334">
    <property type="entry name" value="DNA repair protein MutS, domain III"/>
    <property type="match status" value="1"/>
</dbReference>
<dbReference type="InterPro" id="IPR036678">
    <property type="entry name" value="MutS_con_dom_sf"/>
</dbReference>
<keyword evidence="4" id="KW-0227">DNA damage</keyword>
<evidence type="ECO:0008006" key="10">
    <source>
        <dbReference type="Google" id="ProtNLM"/>
    </source>
</evidence>
<dbReference type="Gene3D" id="1.10.1420.10">
    <property type="match status" value="2"/>
</dbReference>
<dbReference type="GO" id="GO:0030983">
    <property type="term" value="F:mismatched DNA binding"/>
    <property type="evidence" value="ECO:0007669"/>
    <property type="project" value="InterPro"/>
</dbReference>
<feature type="region of interest" description="Disordered" evidence="5">
    <location>
        <begin position="899"/>
        <end position="975"/>
    </location>
</feature>
<keyword evidence="4" id="KW-0234">DNA repair</keyword>
<evidence type="ECO:0000259" key="6">
    <source>
        <dbReference type="SMART" id="SM00533"/>
    </source>
</evidence>
<dbReference type="GO" id="GO:0005634">
    <property type="term" value="C:nucleus"/>
    <property type="evidence" value="ECO:0007669"/>
    <property type="project" value="TreeGrafter"/>
</dbReference>
<comment type="caution">
    <text evidence="8">The sequence shown here is derived from an EMBL/GenBank/DDBJ whole genome shotgun (WGS) entry which is preliminary data.</text>
</comment>
<dbReference type="InterPro" id="IPR027417">
    <property type="entry name" value="P-loop_NTPase"/>
</dbReference>
<feature type="compositionally biased region" description="Acidic residues" evidence="5">
    <location>
        <begin position="935"/>
        <end position="949"/>
    </location>
</feature>
<evidence type="ECO:0000256" key="3">
    <source>
        <dbReference type="ARBA" id="ARBA00023125"/>
    </source>
</evidence>
<keyword evidence="9" id="KW-1185">Reference proteome</keyword>
<protein>
    <recommendedName>
        <fullName evidence="10">DNA mismatch repair proteins mutS family domain-containing protein</fullName>
    </recommendedName>
</protein>
<feature type="domain" description="DNA mismatch repair protein MutS core" evidence="6">
    <location>
        <begin position="276"/>
        <end position="628"/>
    </location>
</feature>
<dbReference type="Gene3D" id="3.30.420.110">
    <property type="entry name" value="MutS, connector domain"/>
    <property type="match status" value="1"/>
</dbReference>
<feature type="domain" description="DNA mismatch repair proteins mutS family" evidence="7">
    <location>
        <begin position="663"/>
        <end position="889"/>
    </location>
</feature>
<dbReference type="OrthoDB" id="121051at2759"/>
<feature type="region of interest" description="Disordered" evidence="5">
    <location>
        <begin position="1"/>
        <end position="23"/>
    </location>
</feature>
<dbReference type="GO" id="GO:0006312">
    <property type="term" value="P:mitotic recombination"/>
    <property type="evidence" value="ECO:0007669"/>
    <property type="project" value="TreeGrafter"/>
</dbReference>
<dbReference type="SUPFAM" id="SSF52540">
    <property type="entry name" value="P-loop containing nucleoside triphosphate hydrolases"/>
    <property type="match status" value="1"/>
</dbReference>
<evidence type="ECO:0000256" key="2">
    <source>
        <dbReference type="ARBA" id="ARBA00022840"/>
    </source>
</evidence>
<reference evidence="8 9" key="1">
    <citation type="submission" date="2019-01" db="EMBL/GenBank/DDBJ databases">
        <title>Nuclear Genome Assembly of the Microalgal Biofuel strain Nannochloropsis salina CCMP1776.</title>
        <authorList>
            <person name="Hovde B."/>
        </authorList>
    </citation>
    <scope>NUCLEOTIDE SEQUENCE [LARGE SCALE GENOMIC DNA]</scope>
    <source>
        <strain evidence="8 9">CCMP1776</strain>
    </source>
</reference>
<dbReference type="PANTHER" id="PTHR11361:SF122">
    <property type="entry name" value="DNA MISMATCH REPAIR PROTEIN MSH3"/>
    <property type="match status" value="1"/>
</dbReference>
<feature type="compositionally biased region" description="Acidic residues" evidence="5">
    <location>
        <begin position="1"/>
        <end position="22"/>
    </location>
</feature>
<dbReference type="Gene3D" id="3.40.50.300">
    <property type="entry name" value="P-loop containing nucleotide triphosphate hydrolases"/>
    <property type="match status" value="1"/>
</dbReference>
<dbReference type="InterPro" id="IPR036187">
    <property type="entry name" value="DNA_mismatch_repair_MutS_sf"/>
</dbReference>
<dbReference type="EMBL" id="SDOX01000018">
    <property type="protein sequence ID" value="TFJ84578.1"/>
    <property type="molecule type" value="Genomic_DNA"/>
</dbReference>
<keyword evidence="2" id="KW-0067">ATP-binding</keyword>
<sequence>MLDGEGGEEEGLSEAVEGEGGDVSEVLAEGGEEAALPLAAPAPGQDPWLMCLAERPSSSLPSSSPTLLLLALNTETGVVLHDAFLDPSTQRHELDTRLRSLQPLEFLLPEEGGAKGGAEGEAEGRLSAPSERCLATYLREKPSVRVDRMPAPLFAPARAREVVESCFAQFCREEGTGTPVVDVEAGRGEEGSSLLPPFLPPSFPAPCLAVLGPLLLHLQEYGMSRLLLSRPSFQPFLRPALHMTLDGVTLRDLEIFSTPRGLSGQGGGEGGREGEQEEGSLFWFLNQTSTSYGSRLLREWVRKPLMRKEDIEGRLDAVEELAFALPPCLEEDGGLVAGFFRAKGGRRARGRAGGRKGFADLGTLVTALRYHKIVPRRLFLLLQTLECLLLALPPPPVLEAEVKSSLLRRLLLSLPTSSLLQDVRAFLSLLHLPSAQTDDKVHLFTDPAFHPALSRDLALLQSLDAELNAELSVARRQLANPTLTFRTLRTGMNSSLECLIELPKKEAGHAPGDWLLVNQTKDLVRFHTPQVLRTLGRLLVAREETRQEGDAAWARYVKEVDERCGGKMQAVVEVLATLDSLLALASIASRPGWVRPTYVEAEDEDAGKNEGSLRISIRDARHPVLDHVFTSSSAPTSLSSSPGPASGVVPNDVDLGVGLESPGSCLVVTGPNMGGKSTYIRTVALCQLLGQLGSFLPATSASLPILAGIYTRMGSNDDLARGLSTFMVELWNAGFILRKVQATGKEGGCRGRRQNLVILDELGRGTATYDGMAIAEATLKYLARRVGCPVLFVTHYPQLGEVCKAEGKEGGREEGLWVKEDGTWKPKVKAGHMAFLEGEEGEEEGEGGKKMTFLYKLKEGGAARSYGLNVARMAGMDEGLLSMARRKSRELEAKFEVMMEGGKEEEMPVDKGGQVEGGRAAEEQEEEGGAGREKEEEEKDDAEEGEEEEGMYRQLEVAVGEARRPGREWSQSEGVCATAAGCADVTDCAPREGEGDGGEEE</sequence>
<evidence type="ECO:0000256" key="4">
    <source>
        <dbReference type="ARBA" id="ARBA00023204"/>
    </source>
</evidence>
<dbReference type="SMART" id="SM00534">
    <property type="entry name" value="MUTSac"/>
    <property type="match status" value="1"/>
</dbReference>
<dbReference type="AlphaFoldDB" id="A0A4D9D7G3"/>
<evidence type="ECO:0000256" key="5">
    <source>
        <dbReference type="SAM" id="MobiDB-lite"/>
    </source>
</evidence>
<dbReference type="GO" id="GO:0006298">
    <property type="term" value="P:mismatch repair"/>
    <property type="evidence" value="ECO:0007669"/>
    <property type="project" value="InterPro"/>
</dbReference>
<evidence type="ECO:0000313" key="8">
    <source>
        <dbReference type="EMBL" id="TFJ84578.1"/>
    </source>
</evidence>
<feature type="compositionally biased region" description="Basic and acidic residues" evidence="5">
    <location>
        <begin position="899"/>
        <end position="909"/>
    </location>
</feature>
<dbReference type="Pfam" id="PF05192">
    <property type="entry name" value="MutS_III"/>
    <property type="match status" value="1"/>
</dbReference>
<dbReference type="InterPro" id="IPR000432">
    <property type="entry name" value="DNA_mismatch_repair_MutS_C"/>
</dbReference>
<dbReference type="InterPro" id="IPR007696">
    <property type="entry name" value="DNA_mismatch_repair_MutS_core"/>
</dbReference>
<keyword evidence="1" id="KW-0547">Nucleotide-binding</keyword>
<gene>
    <name evidence="8" type="ORF">NSK_004043</name>
</gene>
<name>A0A4D9D7G3_9STRA</name>
<dbReference type="SMART" id="SM00533">
    <property type="entry name" value="MUTSd"/>
    <property type="match status" value="1"/>
</dbReference>
<evidence type="ECO:0000259" key="7">
    <source>
        <dbReference type="SMART" id="SM00534"/>
    </source>
</evidence>
<organism evidence="8 9">
    <name type="scientific">Nannochloropsis salina CCMP1776</name>
    <dbReference type="NCBI Taxonomy" id="1027361"/>
    <lineage>
        <taxon>Eukaryota</taxon>
        <taxon>Sar</taxon>
        <taxon>Stramenopiles</taxon>
        <taxon>Ochrophyta</taxon>
        <taxon>Eustigmatophyceae</taxon>
        <taxon>Eustigmatales</taxon>
        <taxon>Monodopsidaceae</taxon>
        <taxon>Microchloropsis</taxon>
        <taxon>Microchloropsis salina</taxon>
    </lineage>
</organism>
<proteinExistence type="predicted"/>
<dbReference type="GO" id="GO:0005524">
    <property type="term" value="F:ATP binding"/>
    <property type="evidence" value="ECO:0007669"/>
    <property type="project" value="UniProtKB-KW"/>
</dbReference>